<dbReference type="STRING" id="7918.ENSLOCP00000002309"/>
<dbReference type="GO" id="GO:0005615">
    <property type="term" value="C:extracellular space"/>
    <property type="evidence" value="ECO:0000318"/>
    <property type="project" value="GO_Central"/>
</dbReference>
<feature type="domain" description="Peptidase S1" evidence="12">
    <location>
        <begin position="294"/>
        <end position="519"/>
    </location>
</feature>
<keyword evidence="5 10" id="KW-0378">Hydrolase</keyword>
<accession>W5M1Q1</accession>
<dbReference type="InterPro" id="IPR043504">
    <property type="entry name" value="Peptidase_S1_PA_chymotrypsin"/>
</dbReference>
<dbReference type="OMA" id="KYCDWIA"/>
<dbReference type="SUPFAM" id="SSF50494">
    <property type="entry name" value="Trypsin-like serine proteases"/>
    <property type="match status" value="2"/>
</dbReference>
<dbReference type="PROSITE" id="PS00135">
    <property type="entry name" value="TRYPSIN_SER"/>
    <property type="match status" value="2"/>
</dbReference>
<dbReference type="Gene3D" id="2.40.10.10">
    <property type="entry name" value="Trypsin-like serine proteases"/>
    <property type="match status" value="4"/>
</dbReference>
<evidence type="ECO:0000313" key="14">
    <source>
        <dbReference type="Proteomes" id="UP000018468"/>
    </source>
</evidence>
<evidence type="ECO:0000256" key="8">
    <source>
        <dbReference type="ARBA" id="ARBA00036320"/>
    </source>
</evidence>
<sequence>MAIFFQYTAALFVTLIVRGSFELRIIGGEEVTPYSLKYQVSIQYGGRHYCGGTLVHPQWVATAAHCWKPITDRSYLIQVVLSEHNLYEDEGFEQVLNVSDIFTYNYYNPRTFNGDIMLLKLSSPAHLNAYVQPAALPQPYSTVPTGTTCTVSGWGVTHVYSYTLSPVLRSVDIEVINPAVCNYQYYGKVTANMMCAGTYTGGKDSCQGDSGGPLVCKGVLEGIVSWGISCANAMFPGVYTKVANFVSWICCENSVVQSSLLSQSKSCVRNCPCLTLNTYIDVILVCSESPEFRIIGGQEVIPYSIKYQVSLQFGGYHYCGGTLIRPQWVLSAAHCKRSNSSMQVVLSEHNLSKGEGVEQVFQVSGLFTHTCFNARTFQNDIMLIKLNKPAFINGFVQPAHLPLLSCSVRPGTTCTVSGWGVTDAYSYTLSPVLQAANVQVMEEHKCNSSYSGSITYNMICAGSSTGGKDSCRGDSGGPLICNGILEGIVSWGLDCARAQFPGVYTRVANYMPWIEGIMAYN</sequence>
<dbReference type="InterPro" id="IPR001314">
    <property type="entry name" value="Peptidase_S1A"/>
</dbReference>
<comment type="catalytic activity">
    <reaction evidence="8">
        <text>Preferential cleavage: Arg-|-Xaa, Lys-|-Xaa.</text>
        <dbReference type="EC" id="3.4.21.4"/>
    </reaction>
</comment>
<evidence type="ECO:0000313" key="13">
    <source>
        <dbReference type="Ensembl" id="ENSLOCP00000002309.1"/>
    </source>
</evidence>
<dbReference type="eggNOG" id="KOG3627">
    <property type="taxonomic scope" value="Eukaryota"/>
</dbReference>
<dbReference type="PROSITE" id="PS50240">
    <property type="entry name" value="TRYPSIN_DOM"/>
    <property type="match status" value="2"/>
</dbReference>
<evidence type="ECO:0000256" key="7">
    <source>
        <dbReference type="ARBA" id="ARBA00023157"/>
    </source>
</evidence>
<evidence type="ECO:0000256" key="3">
    <source>
        <dbReference type="ARBA" id="ARBA00022670"/>
    </source>
</evidence>
<dbReference type="InterPro" id="IPR018114">
    <property type="entry name" value="TRYPSIN_HIS"/>
</dbReference>
<dbReference type="GeneTree" id="ENSGT01050000244971"/>
<dbReference type="Ensembl" id="ENSLOCT00000002314.1">
    <property type="protein sequence ID" value="ENSLOCP00000002309.1"/>
    <property type="gene ID" value="ENSLOCG00000001987.1"/>
</dbReference>
<organism evidence="13 14">
    <name type="scientific">Lepisosteus oculatus</name>
    <name type="common">Spotted gar</name>
    <dbReference type="NCBI Taxonomy" id="7918"/>
    <lineage>
        <taxon>Eukaryota</taxon>
        <taxon>Metazoa</taxon>
        <taxon>Chordata</taxon>
        <taxon>Craniata</taxon>
        <taxon>Vertebrata</taxon>
        <taxon>Euteleostomi</taxon>
        <taxon>Actinopterygii</taxon>
        <taxon>Neopterygii</taxon>
        <taxon>Holostei</taxon>
        <taxon>Semionotiformes</taxon>
        <taxon>Lepisosteidae</taxon>
        <taxon>Lepisosteus</taxon>
    </lineage>
</organism>
<keyword evidence="6 10" id="KW-0720">Serine protease</keyword>
<evidence type="ECO:0000256" key="4">
    <source>
        <dbReference type="ARBA" id="ARBA00022729"/>
    </source>
</evidence>
<dbReference type="GO" id="GO:0051604">
    <property type="term" value="P:protein maturation"/>
    <property type="evidence" value="ECO:0000318"/>
    <property type="project" value="GO_Central"/>
</dbReference>
<reference evidence="14" key="1">
    <citation type="submission" date="2011-12" db="EMBL/GenBank/DDBJ databases">
        <title>The Draft Genome of Lepisosteus oculatus.</title>
        <authorList>
            <consortium name="The Broad Institute Genome Assembly &amp; Analysis Group"/>
            <consortium name="Computational R&amp;D Group"/>
            <consortium name="and Sequencing Platform"/>
            <person name="Di Palma F."/>
            <person name="Alfoldi J."/>
            <person name="Johnson J."/>
            <person name="Berlin A."/>
            <person name="Gnerre S."/>
            <person name="Jaffe D."/>
            <person name="MacCallum I."/>
            <person name="Young S."/>
            <person name="Walker B.J."/>
            <person name="Lander E.S."/>
            <person name="Lindblad-Toh K."/>
        </authorList>
    </citation>
    <scope>NUCLEOTIDE SEQUENCE [LARGE SCALE GENOMIC DNA]</scope>
</reference>
<evidence type="ECO:0000256" key="2">
    <source>
        <dbReference type="ARBA" id="ARBA00007664"/>
    </source>
</evidence>
<evidence type="ECO:0000256" key="11">
    <source>
        <dbReference type="SAM" id="SignalP"/>
    </source>
</evidence>
<reference evidence="13" key="3">
    <citation type="submission" date="2025-09" db="UniProtKB">
        <authorList>
            <consortium name="Ensembl"/>
        </authorList>
    </citation>
    <scope>IDENTIFICATION</scope>
</reference>
<evidence type="ECO:0000256" key="9">
    <source>
        <dbReference type="ARBA" id="ARBA00038868"/>
    </source>
</evidence>
<feature type="domain" description="Peptidase S1" evidence="12">
    <location>
        <begin position="25"/>
        <end position="249"/>
    </location>
</feature>
<keyword evidence="14" id="KW-1185">Reference proteome</keyword>
<dbReference type="InterPro" id="IPR009003">
    <property type="entry name" value="Peptidase_S1_PA"/>
</dbReference>
<evidence type="ECO:0000256" key="5">
    <source>
        <dbReference type="ARBA" id="ARBA00022801"/>
    </source>
</evidence>
<dbReference type="EMBL" id="AHAT01034592">
    <property type="status" value="NOT_ANNOTATED_CDS"/>
    <property type="molecule type" value="Genomic_DNA"/>
</dbReference>
<dbReference type="InParanoid" id="W5M1Q1"/>
<reference evidence="13" key="2">
    <citation type="submission" date="2025-08" db="UniProtKB">
        <authorList>
            <consortium name="Ensembl"/>
        </authorList>
    </citation>
    <scope>IDENTIFICATION</scope>
</reference>
<dbReference type="GO" id="GO:0004252">
    <property type="term" value="F:serine-type endopeptidase activity"/>
    <property type="evidence" value="ECO:0000318"/>
    <property type="project" value="GO_Central"/>
</dbReference>
<dbReference type="InterPro" id="IPR001254">
    <property type="entry name" value="Trypsin_dom"/>
</dbReference>
<dbReference type="HOGENOM" id="CLU_004497_5_2_1"/>
<dbReference type="EC" id="3.4.21.4" evidence="9"/>
<dbReference type="Pfam" id="PF00089">
    <property type="entry name" value="Trypsin"/>
    <property type="match status" value="2"/>
</dbReference>
<dbReference type="PROSITE" id="PS00134">
    <property type="entry name" value="TRYPSIN_HIS"/>
    <property type="match status" value="1"/>
</dbReference>
<comment type="similarity">
    <text evidence="2">Belongs to the peptidase S1 family.</text>
</comment>
<keyword evidence="7" id="KW-1015">Disulfide bond</keyword>
<evidence type="ECO:0000259" key="12">
    <source>
        <dbReference type="PROSITE" id="PS50240"/>
    </source>
</evidence>
<feature type="signal peptide" evidence="11">
    <location>
        <begin position="1"/>
        <end position="19"/>
    </location>
</feature>
<comment type="subcellular location">
    <subcellularLocation>
        <location evidence="1">Secreted</location>
        <location evidence="1">Extracellular space</location>
    </subcellularLocation>
</comment>
<name>W5M1Q1_LEPOC</name>
<dbReference type="FunFam" id="2.40.10.10:FF:000120">
    <property type="entry name" value="Putative serine protease"/>
    <property type="match status" value="1"/>
</dbReference>
<dbReference type="Bgee" id="ENSLOCG00000001987">
    <property type="expression patterns" value="Expressed in zone of skin and 2 other cell types or tissues"/>
</dbReference>
<dbReference type="AlphaFoldDB" id="W5M1Q1"/>
<evidence type="ECO:0000256" key="6">
    <source>
        <dbReference type="ARBA" id="ARBA00022825"/>
    </source>
</evidence>
<dbReference type="Proteomes" id="UP000018468">
    <property type="component" value="Linkage group LG25"/>
</dbReference>
<evidence type="ECO:0000256" key="1">
    <source>
        <dbReference type="ARBA" id="ARBA00004239"/>
    </source>
</evidence>
<proteinExistence type="inferred from homology"/>
<dbReference type="PANTHER" id="PTHR24264">
    <property type="entry name" value="TRYPSIN-RELATED"/>
    <property type="match status" value="1"/>
</dbReference>
<evidence type="ECO:0000256" key="10">
    <source>
        <dbReference type="RuleBase" id="RU363034"/>
    </source>
</evidence>
<feature type="chain" id="PRO_5004865495" description="trypsin" evidence="11">
    <location>
        <begin position="20"/>
        <end position="521"/>
    </location>
</feature>
<keyword evidence="4 11" id="KW-0732">Signal</keyword>
<dbReference type="FunFam" id="2.40.10.10:FF:000077">
    <property type="entry name" value="Predicted protein"/>
    <property type="match status" value="1"/>
</dbReference>
<dbReference type="SMART" id="SM00020">
    <property type="entry name" value="Tryp_SPc"/>
    <property type="match status" value="2"/>
</dbReference>
<keyword evidence="3 10" id="KW-0645">Protease</keyword>
<dbReference type="PANTHER" id="PTHR24264:SF58">
    <property type="entry name" value="SI:DKEY-33M11.8-RELATED"/>
    <property type="match status" value="1"/>
</dbReference>
<dbReference type="InterPro" id="IPR050127">
    <property type="entry name" value="Serine_Proteases_S1"/>
</dbReference>
<dbReference type="GO" id="GO:0006508">
    <property type="term" value="P:proteolysis"/>
    <property type="evidence" value="ECO:0007669"/>
    <property type="project" value="UniProtKB-KW"/>
</dbReference>
<dbReference type="CDD" id="cd00190">
    <property type="entry name" value="Tryp_SPc"/>
    <property type="match status" value="2"/>
</dbReference>
<protein>
    <recommendedName>
        <fullName evidence="9">trypsin</fullName>
        <ecNumber evidence="9">3.4.21.4</ecNumber>
    </recommendedName>
</protein>
<dbReference type="InterPro" id="IPR033116">
    <property type="entry name" value="TRYPSIN_SER"/>
</dbReference>
<dbReference type="PRINTS" id="PR00722">
    <property type="entry name" value="CHYMOTRYPSIN"/>
</dbReference>